<name>A0A4V3XHY7_9APHY</name>
<dbReference type="Proteomes" id="UP000308730">
    <property type="component" value="Unassembled WGS sequence"/>
</dbReference>
<dbReference type="AlphaFoldDB" id="A0A4V3XHY7"/>
<keyword evidence="3" id="KW-1185">Reference proteome</keyword>
<organism evidence="2 3">
    <name type="scientific">Antrodiella citrinella</name>
    <dbReference type="NCBI Taxonomy" id="2447956"/>
    <lineage>
        <taxon>Eukaryota</taxon>
        <taxon>Fungi</taxon>
        <taxon>Dikarya</taxon>
        <taxon>Basidiomycota</taxon>
        <taxon>Agaricomycotina</taxon>
        <taxon>Agaricomycetes</taxon>
        <taxon>Polyporales</taxon>
        <taxon>Steccherinaceae</taxon>
        <taxon>Antrodiella</taxon>
    </lineage>
</organism>
<sequence>MPHPLSRAPCNFKHNLAMSVRQRVPFKFSEEAVEDGVILDEQEQEELIQDLKKQSDVQNSQYLLLIQTVLALSGTLHLVYLFGPSKEPPTAAIFPRYLPPDEFNPIPGYHVFTLLHLFVHLNLSGQVLPTAHPLRRWFSRNVFTSSPYTFFIPLPYLFLFGIAALAPILSLFMAQWVARRRVVG</sequence>
<keyword evidence="1" id="KW-1133">Transmembrane helix</keyword>
<reference evidence="2 3" key="1">
    <citation type="submission" date="2019-02" db="EMBL/GenBank/DDBJ databases">
        <title>Genome sequencing of the rare red list fungi Antrodiella citrinella (Flaviporus citrinellus).</title>
        <authorList>
            <person name="Buettner E."/>
            <person name="Kellner H."/>
        </authorList>
    </citation>
    <scope>NUCLEOTIDE SEQUENCE [LARGE SCALE GENOMIC DNA]</scope>
    <source>
        <strain evidence="2 3">DSM 108506</strain>
    </source>
</reference>
<proteinExistence type="predicted"/>
<evidence type="ECO:0000313" key="3">
    <source>
        <dbReference type="Proteomes" id="UP000308730"/>
    </source>
</evidence>
<protein>
    <submittedName>
        <fullName evidence="2">Uncharacterized protein</fullName>
    </submittedName>
</protein>
<evidence type="ECO:0000256" key="1">
    <source>
        <dbReference type="SAM" id="Phobius"/>
    </source>
</evidence>
<gene>
    <name evidence="2" type="ORF">EUX98_g7148</name>
</gene>
<evidence type="ECO:0000313" key="2">
    <source>
        <dbReference type="EMBL" id="THH27033.1"/>
    </source>
</evidence>
<feature type="transmembrane region" description="Helical" evidence="1">
    <location>
        <begin position="62"/>
        <end position="82"/>
    </location>
</feature>
<accession>A0A4V3XHY7</accession>
<keyword evidence="1" id="KW-0812">Transmembrane</keyword>
<feature type="transmembrane region" description="Helical" evidence="1">
    <location>
        <begin position="156"/>
        <end position="178"/>
    </location>
</feature>
<comment type="caution">
    <text evidence="2">The sequence shown here is derived from an EMBL/GenBank/DDBJ whole genome shotgun (WGS) entry which is preliminary data.</text>
</comment>
<dbReference type="OrthoDB" id="3358048at2759"/>
<keyword evidence="1" id="KW-0472">Membrane</keyword>
<dbReference type="EMBL" id="SGPM01000286">
    <property type="protein sequence ID" value="THH27033.1"/>
    <property type="molecule type" value="Genomic_DNA"/>
</dbReference>